<dbReference type="CDD" id="cd00081">
    <property type="entry name" value="Hint"/>
    <property type="match status" value="1"/>
</dbReference>
<evidence type="ECO:0000313" key="3">
    <source>
        <dbReference type="EMBL" id="OHU97905.1"/>
    </source>
</evidence>
<dbReference type="SMART" id="SM00306">
    <property type="entry name" value="HintN"/>
    <property type="match status" value="1"/>
</dbReference>
<evidence type="ECO:0000259" key="2">
    <source>
        <dbReference type="SMART" id="SM00306"/>
    </source>
</evidence>
<keyword evidence="4" id="KW-1185">Reference proteome</keyword>
<dbReference type="InterPro" id="IPR036844">
    <property type="entry name" value="Hint_dom_sf"/>
</dbReference>
<protein>
    <recommendedName>
        <fullName evidence="2">Hint domain-containing protein</fullName>
    </recommendedName>
</protein>
<gene>
    <name evidence="3" type="ORF">BIW53_00585</name>
</gene>
<accession>A0A1S1NE71</accession>
<dbReference type="RefSeq" id="WP_070989623.1">
    <property type="nucleotide sequence ID" value="NZ_CBCSHD010000017.1"/>
</dbReference>
<dbReference type="STRING" id="327939.BIW53_00585"/>
<organism evidence="3 4">
    <name type="scientific">Pseudoalteromonas byunsanensis</name>
    <dbReference type="NCBI Taxonomy" id="327939"/>
    <lineage>
        <taxon>Bacteria</taxon>
        <taxon>Pseudomonadati</taxon>
        <taxon>Pseudomonadota</taxon>
        <taxon>Gammaproteobacteria</taxon>
        <taxon>Alteromonadales</taxon>
        <taxon>Pseudoalteromonadaceae</taxon>
        <taxon>Pseudoalteromonas</taxon>
    </lineage>
</organism>
<dbReference type="SUPFAM" id="SSF51294">
    <property type="entry name" value="Hedgehog/intein (Hint) domain"/>
    <property type="match status" value="1"/>
</dbReference>
<dbReference type="OrthoDB" id="6490967at2"/>
<dbReference type="AlphaFoldDB" id="A0A1S1NE71"/>
<proteinExistence type="predicted"/>
<comment type="caution">
    <text evidence="3">The sequence shown here is derived from an EMBL/GenBank/DDBJ whole genome shotgun (WGS) entry which is preliminary data.</text>
</comment>
<name>A0A1S1NE71_9GAMM</name>
<reference evidence="3 4" key="1">
    <citation type="submission" date="2016-10" db="EMBL/GenBank/DDBJ databases">
        <title>Pseudoalteromonas amylolytica sp. nov., isolated from the surface seawater.</title>
        <authorList>
            <person name="Wu Y.-H."/>
            <person name="Cheng H."/>
            <person name="Jin X.-B."/>
            <person name="Wang C.-S."/>
            <person name="Xu X.-W."/>
        </authorList>
    </citation>
    <scope>NUCLEOTIDE SEQUENCE [LARGE SCALE GENOMIC DNA]</scope>
    <source>
        <strain evidence="3 4">JCM 12483</strain>
    </source>
</reference>
<feature type="signal peptide" evidence="1">
    <location>
        <begin position="1"/>
        <end position="19"/>
    </location>
</feature>
<dbReference type="PROSITE" id="PS50817">
    <property type="entry name" value="INTEIN_N_TER"/>
    <property type="match status" value="1"/>
</dbReference>
<feature type="domain" description="Hint" evidence="2">
    <location>
        <begin position="489"/>
        <end position="587"/>
    </location>
</feature>
<evidence type="ECO:0000313" key="4">
    <source>
        <dbReference type="Proteomes" id="UP000180253"/>
    </source>
</evidence>
<dbReference type="Gene3D" id="2.170.16.10">
    <property type="entry name" value="Hedgehog/Intein (Hint) domain"/>
    <property type="match status" value="1"/>
</dbReference>
<dbReference type="InterPro" id="IPR006141">
    <property type="entry name" value="Intein_N"/>
</dbReference>
<feature type="chain" id="PRO_5010171049" description="Hint domain-containing protein" evidence="1">
    <location>
        <begin position="20"/>
        <end position="671"/>
    </location>
</feature>
<sequence>MKILSLSIALALGASSALAQTSVSHPVNPINVEQAHVKGEPTSYATSNLMNKAQSNRLKSRLAKYGLTKKNRPHLYNLIDKQLYQGEKVELSNADKLSYSATSENCNTHPSNVCSFFKHMGFEVATLPGTTEKYLVVSALNSERVPTNYTFIDITLVDQNGRSITLPRYAEFFGDGPEQKRKSIYSAVKVESAIESIKKAERVYADAWVTVVYEDANGNEVIEDRNTKVEYPRDTLLAVLGYIEPDETLMSQSELQSTASIGTFAEMPTPSIPIGSNVTHPADIATGTEEEPKIIVCLNRNYGDCDYENIYPSNTPNGDMKLKVPFIGEYVIMGKVKTIYRPDWTELNVVENTDGSLSLEVGEKIVKPTEAERGSNIFIQTKEGGGATEIAGNPYSEIANFFADRIEVEYIPYRTRTLTRLHWNITRNEGVFGDATLYGRYQDANWIMNIAVANEPRPGSAPRIETIVVGSTGMGTWEDLDHPPMQIVYSCLAKGSMILLPDGSEMPIEKLSVGDTVLGASQYSPNIRLPLEIKDISIGVEAIPMVKLTTREGKTLLLTESHPVITQAGQPVWAKDIKVADQIQMHGGFGFITKVERVKYNDAVYNLKLGRTKDDPKHRVNETFSMFANSVQVGDLATQSANEFKEIVETEQDVLIRLPESWHKDYLNSKR</sequence>
<dbReference type="Proteomes" id="UP000180253">
    <property type="component" value="Unassembled WGS sequence"/>
</dbReference>
<dbReference type="GO" id="GO:0016539">
    <property type="term" value="P:intein-mediated protein splicing"/>
    <property type="evidence" value="ECO:0007669"/>
    <property type="project" value="InterPro"/>
</dbReference>
<keyword evidence="1" id="KW-0732">Signal</keyword>
<evidence type="ECO:0000256" key="1">
    <source>
        <dbReference type="SAM" id="SignalP"/>
    </source>
</evidence>
<dbReference type="EMBL" id="MNAN01000007">
    <property type="protein sequence ID" value="OHU97905.1"/>
    <property type="molecule type" value="Genomic_DNA"/>
</dbReference>
<dbReference type="InterPro" id="IPR003587">
    <property type="entry name" value="Hint_dom_N"/>
</dbReference>